<proteinExistence type="predicted"/>
<comment type="caution">
    <text evidence="1">The sequence shown here is derived from an EMBL/GenBank/DDBJ whole genome shotgun (WGS) entry which is preliminary data.</text>
</comment>
<gene>
    <name evidence="1" type="ORF">GCM10011589_39480</name>
</gene>
<keyword evidence="2" id="KW-1185">Reference proteome</keyword>
<organism evidence="1 2">
    <name type="scientific">Modestobacter marinus</name>
    <dbReference type="NCBI Taxonomy" id="477641"/>
    <lineage>
        <taxon>Bacteria</taxon>
        <taxon>Bacillati</taxon>
        <taxon>Actinomycetota</taxon>
        <taxon>Actinomycetes</taxon>
        <taxon>Geodermatophilales</taxon>
        <taxon>Geodermatophilaceae</taxon>
        <taxon>Modestobacter</taxon>
    </lineage>
</organism>
<protein>
    <submittedName>
        <fullName evidence="1">Uncharacterized protein</fullName>
    </submittedName>
</protein>
<reference evidence="2" key="1">
    <citation type="journal article" date="2019" name="Int. J. Syst. Evol. Microbiol.">
        <title>The Global Catalogue of Microorganisms (GCM) 10K type strain sequencing project: providing services to taxonomists for standard genome sequencing and annotation.</title>
        <authorList>
            <consortium name="The Broad Institute Genomics Platform"/>
            <consortium name="The Broad Institute Genome Sequencing Center for Infectious Disease"/>
            <person name="Wu L."/>
            <person name="Ma J."/>
        </authorList>
    </citation>
    <scope>NUCLEOTIDE SEQUENCE [LARGE SCALE GENOMIC DNA]</scope>
    <source>
        <strain evidence="2">CGMCC 4.5581</strain>
    </source>
</reference>
<dbReference type="Proteomes" id="UP000648663">
    <property type="component" value="Unassembled WGS sequence"/>
</dbReference>
<evidence type="ECO:0000313" key="2">
    <source>
        <dbReference type="Proteomes" id="UP000648663"/>
    </source>
</evidence>
<accession>A0ABQ2G840</accession>
<name>A0ABQ2G840_9ACTN</name>
<dbReference type="EMBL" id="BMMI01000008">
    <property type="protein sequence ID" value="GGL79431.1"/>
    <property type="molecule type" value="Genomic_DNA"/>
</dbReference>
<sequence length="77" mass="8274">MKMIAPTPSEPVRLRVVTALGLLPVDDVGAPVAGGSEMAKAGLPGPAAPRWRRVARRPWPRPVAVAFLVADVLRRRE</sequence>
<evidence type="ECO:0000313" key="1">
    <source>
        <dbReference type="EMBL" id="GGL79431.1"/>
    </source>
</evidence>